<evidence type="ECO:0000313" key="5">
    <source>
        <dbReference type="EMBL" id="OKL36520.1"/>
    </source>
</evidence>
<organism evidence="5 6">
    <name type="scientific">Domibacillus mangrovi</name>
    <dbReference type="NCBI Taxonomy" id="1714354"/>
    <lineage>
        <taxon>Bacteria</taxon>
        <taxon>Bacillati</taxon>
        <taxon>Bacillota</taxon>
        <taxon>Bacilli</taxon>
        <taxon>Bacillales</taxon>
        <taxon>Bacillaceae</taxon>
        <taxon>Domibacillus</taxon>
    </lineage>
</organism>
<dbReference type="EMBL" id="MRWQ01000007">
    <property type="protein sequence ID" value="OKL36520.1"/>
    <property type="molecule type" value="Genomic_DNA"/>
</dbReference>
<comment type="caution">
    <text evidence="5">The sequence shown here is derived from an EMBL/GenBank/DDBJ whole genome shotgun (WGS) entry which is preliminary data.</text>
</comment>
<keyword evidence="2" id="KW-0472">Membrane</keyword>
<feature type="transmembrane region" description="Helical" evidence="2">
    <location>
        <begin position="472"/>
        <end position="493"/>
    </location>
</feature>
<feature type="transmembrane region" description="Helical" evidence="2">
    <location>
        <begin position="400"/>
        <end position="418"/>
    </location>
</feature>
<reference evidence="5 6" key="1">
    <citation type="submission" date="2016-12" db="EMBL/GenBank/DDBJ databases">
        <title>Domibacillus sp. SAOS 44 whole genome sequencing.</title>
        <authorList>
            <person name="Verma A."/>
            <person name="Krishnamurthi S."/>
        </authorList>
    </citation>
    <scope>NUCLEOTIDE SEQUENCE [LARGE SCALE GENOMIC DNA]</scope>
    <source>
        <strain evidence="5 6">SAOS 44</strain>
    </source>
</reference>
<dbReference type="InterPro" id="IPR048389">
    <property type="entry name" value="YciQ-like_C"/>
</dbReference>
<evidence type="ECO:0000259" key="4">
    <source>
        <dbReference type="Pfam" id="PF20990"/>
    </source>
</evidence>
<name>A0A1Q5P2N4_9BACI</name>
<dbReference type="Proteomes" id="UP000186524">
    <property type="component" value="Unassembled WGS sequence"/>
</dbReference>
<accession>A0A1Q5P2N4</accession>
<dbReference type="Pfam" id="PF20990">
    <property type="entry name" value="DUF2207_C"/>
    <property type="match status" value="1"/>
</dbReference>
<feature type="domain" description="DUF2207" evidence="3">
    <location>
        <begin position="2"/>
        <end position="183"/>
    </location>
</feature>
<keyword evidence="2" id="KW-0812">Transmembrane</keyword>
<feature type="compositionally biased region" description="Low complexity" evidence="1">
    <location>
        <begin position="574"/>
        <end position="583"/>
    </location>
</feature>
<feature type="transmembrane region" description="Helical" evidence="2">
    <location>
        <begin position="424"/>
        <end position="442"/>
    </location>
</feature>
<dbReference type="Pfam" id="PF09972">
    <property type="entry name" value="DUF2207"/>
    <property type="match status" value="1"/>
</dbReference>
<feature type="domain" description="Predicted membrane protein YciQ-like C-terminal" evidence="4">
    <location>
        <begin position="261"/>
        <end position="468"/>
    </location>
</feature>
<dbReference type="STRING" id="1714354.BLL40_09930"/>
<evidence type="ECO:0000313" key="6">
    <source>
        <dbReference type="Proteomes" id="UP000186524"/>
    </source>
</evidence>
<evidence type="ECO:0000256" key="2">
    <source>
        <dbReference type="SAM" id="Phobius"/>
    </source>
</evidence>
<proteinExistence type="predicted"/>
<evidence type="ECO:0000259" key="3">
    <source>
        <dbReference type="Pfam" id="PF09972"/>
    </source>
</evidence>
<dbReference type="OrthoDB" id="5507254at2"/>
<protein>
    <recommendedName>
        <fullName evidence="7">DUF2207 domain-containing protein</fullName>
    </recommendedName>
</protein>
<feature type="compositionally biased region" description="Gly residues" evidence="1">
    <location>
        <begin position="584"/>
        <end position="604"/>
    </location>
</feature>
<dbReference type="AlphaFoldDB" id="A0A1Q5P2N4"/>
<feature type="region of interest" description="Disordered" evidence="1">
    <location>
        <begin position="570"/>
        <end position="604"/>
    </location>
</feature>
<keyword evidence="6" id="KW-1185">Reference proteome</keyword>
<dbReference type="InterPro" id="IPR018702">
    <property type="entry name" value="DUF2207"/>
</dbReference>
<sequence>MNEVNIRTWIQPDGDILVNEIFHYTFNGEYDRARRSIHKAGHDGVEYFEAYELTNVNAKLGFVNQNDLHALSVEQEDNTFYASLPAANISKSVFYIYELKNAVKSYDTYSDLTIPFFGTDGNHGETLENVTIDIVFPEQIEPSQYYAFFHDRLGTVEEKGSEVARFTTPASMLYSLTEVRVLFPSSVMTGQTKGTEPMTITEAVDAENTLAQSFHKKEKQKDNLKTLLTGLSTAVFLGIIAVILMKFRGRHGDSLSLIHHDPLYLYMIDRAGKTDHYAFLAGLYSLVEKGFASVQVSRTHGRFYKDPDSPDNTLHFTLTGDRKRLSNCEKKLVKALFNRRNTFTVHDLAGATKNEKTRNTTLHNYQKKVQTFKQYEQEWVDHVIDEMKKAGVMSDRLPRFLKGWILLTVFGFILYTYMIDSLDMSTMIVYGIIGLVLIITIWRKPKKRWPAPAFFAGSVLGSAMLYDVDATLWLVLFILLSAVLYFLTPRFLLSSKAAFVKADIRQFRKQQNMLGNDIEKWTVRSLLLQAKKTVSHKTLDTELASVAPLTFLILSDEEPVRYVSETWKWSVPRGSSSSSSDSGGFFGDSGGDSGGGDGGGGGGD</sequence>
<feature type="transmembrane region" description="Helical" evidence="2">
    <location>
        <begin position="227"/>
        <end position="247"/>
    </location>
</feature>
<dbReference type="RefSeq" id="WP_073711749.1">
    <property type="nucleotide sequence ID" value="NZ_MRWQ01000007.1"/>
</dbReference>
<keyword evidence="2" id="KW-1133">Transmembrane helix</keyword>
<evidence type="ECO:0000256" key="1">
    <source>
        <dbReference type="SAM" id="MobiDB-lite"/>
    </source>
</evidence>
<feature type="transmembrane region" description="Helical" evidence="2">
    <location>
        <begin position="449"/>
        <end position="466"/>
    </location>
</feature>
<evidence type="ECO:0008006" key="7">
    <source>
        <dbReference type="Google" id="ProtNLM"/>
    </source>
</evidence>
<gene>
    <name evidence="5" type="ORF">BLL40_09930</name>
</gene>